<name>A0A9P0P2J6_ACAOB</name>
<dbReference type="InterPro" id="IPR004045">
    <property type="entry name" value="Glutathione_S-Trfase_N"/>
</dbReference>
<evidence type="ECO:0000313" key="5">
    <source>
        <dbReference type="Proteomes" id="UP001152888"/>
    </source>
</evidence>
<dbReference type="Pfam" id="PF00043">
    <property type="entry name" value="GST_C"/>
    <property type="match status" value="1"/>
</dbReference>
<dbReference type="AlphaFoldDB" id="A0A9P0P2J6"/>
<dbReference type="OrthoDB" id="4951845at2759"/>
<dbReference type="PROSITE" id="PS50405">
    <property type="entry name" value="GST_CTER"/>
    <property type="match status" value="1"/>
</dbReference>
<dbReference type="Gene3D" id="3.40.30.10">
    <property type="entry name" value="Glutaredoxin"/>
    <property type="match status" value="1"/>
</dbReference>
<evidence type="ECO:0000259" key="3">
    <source>
        <dbReference type="PROSITE" id="PS50405"/>
    </source>
</evidence>
<evidence type="ECO:0008006" key="6">
    <source>
        <dbReference type="Google" id="ProtNLM"/>
    </source>
</evidence>
<dbReference type="SFLD" id="SFLDS00019">
    <property type="entry name" value="Glutathione_Transferase_(cytos"/>
    <property type="match status" value="1"/>
</dbReference>
<protein>
    <recommendedName>
        <fullName evidence="6">Glutathione S-transferase 1</fullName>
    </recommendedName>
</protein>
<dbReference type="SFLD" id="SFLDG00358">
    <property type="entry name" value="Main_(cytGST)"/>
    <property type="match status" value="1"/>
</dbReference>
<sequence>MALTLYGVSDGPPTMAVMQALAYLDLKYKFVTINYAIGEHMTEEYAQKNPQKEMPVLDDNGFFLSESNAILQYLADKYPKNETLYPKNVQARAIVNHRLCFNLSTYYRYICEYALEPIFFTYERTQLRLKRALIALEHLNTYFSKLGGKYATGDKITIADFQLATTTMCLEAINCDISGYPLIQRWYNMYKVENPTLWRILEHGMNQLAYFEKNPPVLASLDHPIHPVRKN</sequence>
<evidence type="ECO:0000256" key="1">
    <source>
        <dbReference type="RuleBase" id="RU003494"/>
    </source>
</evidence>
<proteinExistence type="inferred from homology"/>
<feature type="domain" description="GST N-terminal" evidence="2">
    <location>
        <begin position="1"/>
        <end position="82"/>
    </location>
</feature>
<comment type="caution">
    <text evidence="4">The sequence shown here is derived from an EMBL/GenBank/DDBJ whole genome shotgun (WGS) entry which is preliminary data.</text>
</comment>
<dbReference type="SUPFAM" id="SSF47616">
    <property type="entry name" value="GST C-terminal domain-like"/>
    <property type="match status" value="1"/>
</dbReference>
<gene>
    <name evidence="4" type="ORF">ACAOBT_LOCUS7852</name>
</gene>
<dbReference type="Pfam" id="PF02798">
    <property type="entry name" value="GST_N"/>
    <property type="match status" value="1"/>
</dbReference>
<reference evidence="4" key="1">
    <citation type="submission" date="2022-03" db="EMBL/GenBank/DDBJ databases">
        <authorList>
            <person name="Sayadi A."/>
        </authorList>
    </citation>
    <scope>NUCLEOTIDE SEQUENCE</scope>
</reference>
<dbReference type="Gene3D" id="1.20.1050.10">
    <property type="match status" value="1"/>
</dbReference>
<dbReference type="SUPFAM" id="SSF52833">
    <property type="entry name" value="Thioredoxin-like"/>
    <property type="match status" value="1"/>
</dbReference>
<comment type="similarity">
    <text evidence="1">Belongs to the GST superfamily.</text>
</comment>
<dbReference type="GO" id="GO:0006749">
    <property type="term" value="P:glutathione metabolic process"/>
    <property type="evidence" value="ECO:0007669"/>
    <property type="project" value="TreeGrafter"/>
</dbReference>
<dbReference type="FunFam" id="1.20.1050.10:FF:000007">
    <property type="entry name" value="Glutathione S-transferase 1-1"/>
    <property type="match status" value="1"/>
</dbReference>
<dbReference type="PANTHER" id="PTHR43969:SF7">
    <property type="entry name" value="GST-CONTAINING FLYWCH ZINC-FINGER PROTEIN"/>
    <property type="match status" value="1"/>
</dbReference>
<organism evidence="4 5">
    <name type="scientific">Acanthoscelides obtectus</name>
    <name type="common">Bean weevil</name>
    <name type="synonym">Bruchus obtectus</name>
    <dbReference type="NCBI Taxonomy" id="200917"/>
    <lineage>
        <taxon>Eukaryota</taxon>
        <taxon>Metazoa</taxon>
        <taxon>Ecdysozoa</taxon>
        <taxon>Arthropoda</taxon>
        <taxon>Hexapoda</taxon>
        <taxon>Insecta</taxon>
        <taxon>Pterygota</taxon>
        <taxon>Neoptera</taxon>
        <taxon>Endopterygota</taxon>
        <taxon>Coleoptera</taxon>
        <taxon>Polyphaga</taxon>
        <taxon>Cucujiformia</taxon>
        <taxon>Chrysomeloidea</taxon>
        <taxon>Chrysomelidae</taxon>
        <taxon>Bruchinae</taxon>
        <taxon>Bruchini</taxon>
        <taxon>Acanthoscelides</taxon>
    </lineage>
</organism>
<dbReference type="InterPro" id="IPR036282">
    <property type="entry name" value="Glutathione-S-Trfase_C_sf"/>
</dbReference>
<dbReference type="InterPro" id="IPR010987">
    <property type="entry name" value="Glutathione-S-Trfase_C-like"/>
</dbReference>
<dbReference type="GO" id="GO:0004364">
    <property type="term" value="F:glutathione transferase activity"/>
    <property type="evidence" value="ECO:0007669"/>
    <property type="project" value="TreeGrafter"/>
</dbReference>
<dbReference type="InterPro" id="IPR040079">
    <property type="entry name" value="Glutathione_S-Trfase"/>
</dbReference>
<dbReference type="PROSITE" id="PS50404">
    <property type="entry name" value="GST_NTER"/>
    <property type="match status" value="1"/>
</dbReference>
<dbReference type="PANTHER" id="PTHR43969">
    <property type="entry name" value="GLUTATHIONE S TRANSFERASE D10, ISOFORM A-RELATED"/>
    <property type="match status" value="1"/>
</dbReference>
<dbReference type="EMBL" id="CAKOFQ010006752">
    <property type="protein sequence ID" value="CAH1968451.1"/>
    <property type="molecule type" value="Genomic_DNA"/>
</dbReference>
<keyword evidence="5" id="KW-1185">Reference proteome</keyword>
<evidence type="ECO:0000259" key="2">
    <source>
        <dbReference type="PROSITE" id="PS50404"/>
    </source>
</evidence>
<dbReference type="FunFam" id="3.40.30.10:FF:000295">
    <property type="entry name" value="Glutathione S-transferase unclassified 1"/>
    <property type="match status" value="1"/>
</dbReference>
<feature type="domain" description="GST C-terminal" evidence="3">
    <location>
        <begin position="88"/>
        <end position="217"/>
    </location>
</feature>
<accession>A0A9P0P2J6</accession>
<dbReference type="Proteomes" id="UP001152888">
    <property type="component" value="Unassembled WGS sequence"/>
</dbReference>
<dbReference type="InterPro" id="IPR036249">
    <property type="entry name" value="Thioredoxin-like_sf"/>
</dbReference>
<dbReference type="InterPro" id="IPR004046">
    <property type="entry name" value="GST_C"/>
</dbReference>
<evidence type="ECO:0000313" key="4">
    <source>
        <dbReference type="EMBL" id="CAH1968451.1"/>
    </source>
</evidence>